<keyword evidence="4" id="KW-1185">Reference proteome</keyword>
<gene>
    <name evidence="3" type="ORF">CSOL1703_00017200</name>
</gene>
<dbReference type="EMBL" id="CABFOC020000029">
    <property type="protein sequence ID" value="CAH0047310.1"/>
    <property type="molecule type" value="Genomic_DNA"/>
</dbReference>
<evidence type="ECO:0000256" key="2">
    <source>
        <dbReference type="SAM" id="MobiDB-lite"/>
    </source>
</evidence>
<evidence type="ECO:0000313" key="3">
    <source>
        <dbReference type="EMBL" id="CAH0047310.1"/>
    </source>
</evidence>
<evidence type="ECO:0000256" key="1">
    <source>
        <dbReference type="ARBA" id="ARBA00023604"/>
    </source>
</evidence>
<dbReference type="AlphaFoldDB" id="A0A9N9Z1D0"/>
<organism evidence="3 4">
    <name type="scientific">Clonostachys solani</name>
    <dbReference type="NCBI Taxonomy" id="160281"/>
    <lineage>
        <taxon>Eukaryota</taxon>
        <taxon>Fungi</taxon>
        <taxon>Dikarya</taxon>
        <taxon>Ascomycota</taxon>
        <taxon>Pezizomycotina</taxon>
        <taxon>Sordariomycetes</taxon>
        <taxon>Hypocreomycetidae</taxon>
        <taxon>Hypocreales</taxon>
        <taxon>Bionectriaceae</taxon>
        <taxon>Clonostachys</taxon>
    </lineage>
</organism>
<evidence type="ECO:0000313" key="4">
    <source>
        <dbReference type="Proteomes" id="UP000775872"/>
    </source>
</evidence>
<dbReference type="PANTHER" id="PTHR34598">
    <property type="entry name" value="BLL6449 PROTEIN"/>
    <property type="match status" value="1"/>
</dbReference>
<proteinExistence type="inferred from homology"/>
<comment type="caution">
    <text evidence="3">The sequence shown here is derived from an EMBL/GenBank/DDBJ whole genome shotgun (WGS) entry which is preliminary data.</text>
</comment>
<dbReference type="GO" id="GO:0016491">
    <property type="term" value="F:oxidoreductase activity"/>
    <property type="evidence" value="ECO:0007669"/>
    <property type="project" value="InterPro"/>
</dbReference>
<accession>A0A9N9Z1D0</accession>
<reference evidence="4" key="1">
    <citation type="submission" date="2019-06" db="EMBL/GenBank/DDBJ databases">
        <authorList>
            <person name="Broberg M."/>
        </authorList>
    </citation>
    <scope>NUCLEOTIDE SEQUENCE [LARGE SCALE GENOMIC DNA]</scope>
</reference>
<dbReference type="PANTHER" id="PTHR34598:SF4">
    <property type="entry name" value="7ALPHA-CEPHEM-METHOXYLASE P8 CHAIN RELATED PROTEIN"/>
    <property type="match status" value="1"/>
</dbReference>
<dbReference type="InterPro" id="IPR044053">
    <property type="entry name" value="AsaB-like"/>
</dbReference>
<name>A0A9N9Z1D0_9HYPO</name>
<sequence>MTTATFQHIDTSSYEGKPWSKVDGPGKSYIDRPHQRTVSSLRGRETDFSLNANGFAIIHSPAIEKLFASDEAVRGGYYGEVEALIRKHIPERLKKVEIFDHTVRRRQANSPRQPVQQVHVDQTAAAAAARVRRHLPLEAEELLGSGGGRYAIINVWRPIEYAAVDVPLAVVDWKTTDRDDYVAVDLLYPKRAGGAAEDEDDRGKEKLPDPETNDSVDGYEPRGEHFQVAPNESHRFYFQKDMTPEEALLIKCYDSFGHGEPRGVEGLAVRTPHSAFRDGDAPENALPRQSIEVRCLVFYE</sequence>
<protein>
    <submittedName>
        <fullName evidence="3">Uncharacterized protein</fullName>
    </submittedName>
</protein>
<dbReference type="Proteomes" id="UP000775872">
    <property type="component" value="Unassembled WGS sequence"/>
</dbReference>
<reference evidence="3 4" key="2">
    <citation type="submission" date="2021-10" db="EMBL/GenBank/DDBJ databases">
        <authorList>
            <person name="Piombo E."/>
        </authorList>
    </citation>
    <scope>NUCLEOTIDE SEQUENCE [LARGE SCALE GENOMIC DNA]</scope>
</reference>
<dbReference type="OrthoDB" id="412788at2759"/>
<dbReference type="NCBIfam" id="NF041278">
    <property type="entry name" value="CmcJ_NvfI_EfuI"/>
    <property type="match status" value="1"/>
</dbReference>
<feature type="region of interest" description="Disordered" evidence="2">
    <location>
        <begin position="193"/>
        <end position="223"/>
    </location>
</feature>
<comment type="similarity">
    <text evidence="1">Belongs to the asaB hydroxylase/desaturase family.</text>
</comment>